<dbReference type="PANTHER" id="PTHR30146:SF109">
    <property type="entry name" value="HTH-TYPE TRANSCRIPTIONAL REGULATOR GALS"/>
    <property type="match status" value="1"/>
</dbReference>
<dbReference type="Pfam" id="PF00356">
    <property type="entry name" value="LacI"/>
    <property type="match status" value="1"/>
</dbReference>
<keyword evidence="2" id="KW-0238">DNA-binding</keyword>
<gene>
    <name evidence="5" type="ORF">UO65_1026</name>
</gene>
<protein>
    <submittedName>
        <fullName evidence="5">Catabolite control protein A</fullName>
    </submittedName>
</protein>
<evidence type="ECO:0000256" key="3">
    <source>
        <dbReference type="ARBA" id="ARBA00023163"/>
    </source>
</evidence>
<dbReference type="CDD" id="cd06267">
    <property type="entry name" value="PBP1_LacI_sugar_binding-like"/>
    <property type="match status" value="1"/>
</dbReference>
<dbReference type="PROSITE" id="PS00356">
    <property type="entry name" value="HTH_LACI_1"/>
    <property type="match status" value="1"/>
</dbReference>
<dbReference type="eggNOG" id="COG1609">
    <property type="taxonomic scope" value="Bacteria"/>
</dbReference>
<evidence type="ECO:0000256" key="1">
    <source>
        <dbReference type="ARBA" id="ARBA00023015"/>
    </source>
</evidence>
<dbReference type="SMART" id="SM00354">
    <property type="entry name" value="HTH_LACI"/>
    <property type="match status" value="1"/>
</dbReference>
<dbReference type="AlphaFoldDB" id="W7ITG6"/>
<dbReference type="Gene3D" id="3.40.50.2300">
    <property type="match status" value="2"/>
</dbReference>
<name>W7ITG6_9PSEU</name>
<dbReference type="PROSITE" id="PS50932">
    <property type="entry name" value="HTH_LACI_2"/>
    <property type="match status" value="1"/>
</dbReference>
<dbReference type="InterPro" id="IPR010982">
    <property type="entry name" value="Lambda_DNA-bd_dom_sf"/>
</dbReference>
<evidence type="ECO:0000256" key="2">
    <source>
        <dbReference type="ARBA" id="ARBA00023125"/>
    </source>
</evidence>
<keyword evidence="6" id="KW-1185">Reference proteome</keyword>
<comment type="caution">
    <text evidence="5">The sequence shown here is derived from an EMBL/GenBank/DDBJ whole genome shotgun (WGS) entry which is preliminary data.</text>
</comment>
<dbReference type="Pfam" id="PF13377">
    <property type="entry name" value="Peripla_BP_3"/>
    <property type="match status" value="1"/>
</dbReference>
<dbReference type="Gene3D" id="1.10.260.40">
    <property type="entry name" value="lambda repressor-like DNA-binding domains"/>
    <property type="match status" value="1"/>
</dbReference>
<dbReference type="CDD" id="cd01392">
    <property type="entry name" value="HTH_LacI"/>
    <property type="match status" value="1"/>
</dbReference>
<feature type="domain" description="HTH lacI-type" evidence="4">
    <location>
        <begin position="14"/>
        <end position="68"/>
    </location>
</feature>
<dbReference type="InterPro" id="IPR000843">
    <property type="entry name" value="HTH_LacI"/>
</dbReference>
<dbReference type="GO" id="GO:0003700">
    <property type="term" value="F:DNA-binding transcription factor activity"/>
    <property type="evidence" value="ECO:0007669"/>
    <property type="project" value="TreeGrafter"/>
</dbReference>
<dbReference type="PATRIC" id="fig|909613.9.peg.1040"/>
<proteinExistence type="predicted"/>
<dbReference type="SUPFAM" id="SSF53822">
    <property type="entry name" value="Periplasmic binding protein-like I"/>
    <property type="match status" value="1"/>
</dbReference>
<reference evidence="5 6" key="1">
    <citation type="journal article" date="2014" name="Genome Announc.">
        <title>Draft Genome Sequence of the Antitrypanosomally Active Sponge-Associated Bacterium Actinokineospora sp. Strain EG49.</title>
        <authorList>
            <person name="Harjes J."/>
            <person name="Ryu T."/>
            <person name="Abdelmohsen U.R."/>
            <person name="Moitinho-Silva L."/>
            <person name="Horn H."/>
            <person name="Ravasi T."/>
            <person name="Hentschel U."/>
        </authorList>
    </citation>
    <scope>NUCLEOTIDE SEQUENCE [LARGE SCALE GENOMIC DNA]</scope>
    <source>
        <strain evidence="5 6">EG49</strain>
    </source>
</reference>
<evidence type="ECO:0000313" key="5">
    <source>
        <dbReference type="EMBL" id="EWC63638.1"/>
    </source>
</evidence>
<dbReference type="EMBL" id="AYXG01000040">
    <property type="protein sequence ID" value="EWC63638.1"/>
    <property type="molecule type" value="Genomic_DNA"/>
</dbReference>
<evidence type="ECO:0000313" key="6">
    <source>
        <dbReference type="Proteomes" id="UP000019277"/>
    </source>
</evidence>
<dbReference type="PRINTS" id="PR00036">
    <property type="entry name" value="HTHLACI"/>
</dbReference>
<dbReference type="Proteomes" id="UP000019277">
    <property type="component" value="Unassembled WGS sequence"/>
</dbReference>
<dbReference type="STRING" id="909613.UO65_1026"/>
<dbReference type="InterPro" id="IPR046335">
    <property type="entry name" value="LacI/GalR-like_sensor"/>
</dbReference>
<dbReference type="GO" id="GO:0000976">
    <property type="term" value="F:transcription cis-regulatory region binding"/>
    <property type="evidence" value="ECO:0007669"/>
    <property type="project" value="TreeGrafter"/>
</dbReference>
<sequence length="348" mass="36135">MLGAHGDLGGRMRVTIADVARRARVSKATVSRVLNNRGEVDAGTAVRVREVIAATGYTPSAGAVGLARGRTQTVGVLVPHLTCPWMGDVLQGVSDVLEAHGYGLLLHTMNRGADSVTRFTRHVSGNAFDGLLLVEPPDPLSCLTGLRESGFPVVVVDDGDDGDGDGDGDHPGFPSVATSNRAGATAAATHLLATGRTRPVVIPGPAALGRTRARTEGFRTPFTAAGHPTPHHVEADPTRAGGRTAITALLAENHEFDSVFTHNDLTAAGVLDALHEAHVDVPTQVAVIGFDDIDLAAHTQPPLTTVRRPSREMGEAAATILLANLAGAPFPTTPEIIPTELIVRASAP</sequence>
<keyword evidence="1" id="KW-0805">Transcription regulation</keyword>
<accession>W7ITG6</accession>
<evidence type="ECO:0000259" key="4">
    <source>
        <dbReference type="PROSITE" id="PS50932"/>
    </source>
</evidence>
<organism evidence="5 6">
    <name type="scientific">Actinokineospora spheciospongiae</name>
    <dbReference type="NCBI Taxonomy" id="909613"/>
    <lineage>
        <taxon>Bacteria</taxon>
        <taxon>Bacillati</taxon>
        <taxon>Actinomycetota</taxon>
        <taxon>Actinomycetes</taxon>
        <taxon>Pseudonocardiales</taxon>
        <taxon>Pseudonocardiaceae</taxon>
        <taxon>Actinokineospora</taxon>
    </lineage>
</organism>
<keyword evidence="3" id="KW-0804">Transcription</keyword>
<dbReference type="SUPFAM" id="SSF47413">
    <property type="entry name" value="lambda repressor-like DNA-binding domains"/>
    <property type="match status" value="1"/>
</dbReference>
<dbReference type="PANTHER" id="PTHR30146">
    <property type="entry name" value="LACI-RELATED TRANSCRIPTIONAL REPRESSOR"/>
    <property type="match status" value="1"/>
</dbReference>
<dbReference type="InterPro" id="IPR028082">
    <property type="entry name" value="Peripla_BP_I"/>
</dbReference>